<name>A0AAV5SGU3_9BILA</name>
<feature type="non-terminal residue" evidence="2">
    <location>
        <position position="69"/>
    </location>
</feature>
<dbReference type="AlphaFoldDB" id="A0AAV5SGU3"/>
<evidence type="ECO:0000256" key="1">
    <source>
        <dbReference type="SAM" id="MobiDB-lite"/>
    </source>
</evidence>
<dbReference type="EMBL" id="BTSX01000002">
    <property type="protein sequence ID" value="GMS82263.1"/>
    <property type="molecule type" value="Genomic_DNA"/>
</dbReference>
<comment type="caution">
    <text evidence="2">The sequence shown here is derived from an EMBL/GenBank/DDBJ whole genome shotgun (WGS) entry which is preliminary data.</text>
</comment>
<protein>
    <submittedName>
        <fullName evidence="2">Uncharacterized protein</fullName>
    </submittedName>
</protein>
<keyword evidence="3" id="KW-1185">Reference proteome</keyword>
<sequence>MERGRVENLLNVEPEVGLPPSPFGRHTPRRATRRSHRQQPRQEPKEDGVADRSAPVPPPRVSPLGRRSR</sequence>
<proteinExistence type="predicted"/>
<feature type="compositionally biased region" description="Basic residues" evidence="1">
    <location>
        <begin position="26"/>
        <end position="39"/>
    </location>
</feature>
<gene>
    <name evidence="2" type="ORF">PENTCL1PPCAC_4438</name>
</gene>
<accession>A0AAV5SGU3</accession>
<evidence type="ECO:0000313" key="2">
    <source>
        <dbReference type="EMBL" id="GMS82263.1"/>
    </source>
</evidence>
<dbReference type="Proteomes" id="UP001432027">
    <property type="component" value="Unassembled WGS sequence"/>
</dbReference>
<feature type="region of interest" description="Disordered" evidence="1">
    <location>
        <begin position="1"/>
        <end position="69"/>
    </location>
</feature>
<evidence type="ECO:0000313" key="3">
    <source>
        <dbReference type="Proteomes" id="UP001432027"/>
    </source>
</evidence>
<feature type="compositionally biased region" description="Basic and acidic residues" evidence="1">
    <location>
        <begin position="40"/>
        <end position="50"/>
    </location>
</feature>
<organism evidence="2 3">
    <name type="scientific">Pristionchus entomophagus</name>
    <dbReference type="NCBI Taxonomy" id="358040"/>
    <lineage>
        <taxon>Eukaryota</taxon>
        <taxon>Metazoa</taxon>
        <taxon>Ecdysozoa</taxon>
        <taxon>Nematoda</taxon>
        <taxon>Chromadorea</taxon>
        <taxon>Rhabditida</taxon>
        <taxon>Rhabditina</taxon>
        <taxon>Diplogasteromorpha</taxon>
        <taxon>Diplogasteroidea</taxon>
        <taxon>Neodiplogasteridae</taxon>
        <taxon>Pristionchus</taxon>
    </lineage>
</organism>
<reference evidence="2" key="1">
    <citation type="submission" date="2023-10" db="EMBL/GenBank/DDBJ databases">
        <title>Genome assembly of Pristionchus species.</title>
        <authorList>
            <person name="Yoshida K."/>
            <person name="Sommer R.J."/>
        </authorList>
    </citation>
    <scope>NUCLEOTIDE SEQUENCE</scope>
    <source>
        <strain evidence="2">RS0144</strain>
    </source>
</reference>